<dbReference type="InterPro" id="IPR011604">
    <property type="entry name" value="PDDEXK-like_dom_sf"/>
</dbReference>
<feature type="domain" description="PD-(D/E)XK endonuclease-like" evidence="8">
    <location>
        <begin position="21"/>
        <end position="313"/>
    </location>
</feature>
<dbReference type="GO" id="GO:0016787">
    <property type="term" value="F:hydrolase activity"/>
    <property type="evidence" value="ECO:0007669"/>
    <property type="project" value="UniProtKB-KW"/>
</dbReference>
<evidence type="ECO:0000313" key="9">
    <source>
        <dbReference type="EMBL" id="NBI29341.1"/>
    </source>
</evidence>
<dbReference type="GO" id="GO:0004386">
    <property type="term" value="F:helicase activity"/>
    <property type="evidence" value="ECO:0007669"/>
    <property type="project" value="UniProtKB-KW"/>
</dbReference>
<protein>
    <submittedName>
        <fullName evidence="9">Dna2/Cas4 domain-containing protein</fullName>
    </submittedName>
</protein>
<keyword evidence="1" id="KW-0547">Nucleotide-binding</keyword>
<dbReference type="EMBL" id="SIJB01000023">
    <property type="protein sequence ID" value="NBI29341.1"/>
    <property type="molecule type" value="Genomic_DNA"/>
</dbReference>
<evidence type="ECO:0000256" key="4">
    <source>
        <dbReference type="ARBA" id="ARBA00022806"/>
    </source>
</evidence>
<keyword evidence="7" id="KW-0234">DNA repair</keyword>
<keyword evidence="2" id="KW-0227">DNA damage</keyword>
<gene>
    <name evidence="9" type="ORF">ERL59_10250</name>
</gene>
<evidence type="ECO:0000256" key="1">
    <source>
        <dbReference type="ARBA" id="ARBA00022741"/>
    </source>
</evidence>
<dbReference type="GO" id="GO:0005524">
    <property type="term" value="F:ATP binding"/>
    <property type="evidence" value="ECO:0007669"/>
    <property type="project" value="UniProtKB-KW"/>
</dbReference>
<keyword evidence="10" id="KW-1185">Reference proteome</keyword>
<keyword evidence="3" id="KW-0378">Hydrolase</keyword>
<dbReference type="Gene3D" id="3.90.320.10">
    <property type="match status" value="1"/>
</dbReference>
<keyword evidence="4" id="KW-0347">Helicase</keyword>
<name>A0A6N9Q3I2_9BACL</name>
<evidence type="ECO:0000259" key="8">
    <source>
        <dbReference type="Pfam" id="PF12705"/>
    </source>
</evidence>
<evidence type="ECO:0000256" key="2">
    <source>
        <dbReference type="ARBA" id="ARBA00022763"/>
    </source>
</evidence>
<dbReference type="Proteomes" id="UP000448943">
    <property type="component" value="Unassembled WGS sequence"/>
</dbReference>
<keyword evidence="6" id="KW-0238">DNA-binding</keyword>
<comment type="caution">
    <text evidence="9">The sequence shown here is derived from an EMBL/GenBank/DDBJ whole genome shotgun (WGS) entry which is preliminary data.</text>
</comment>
<evidence type="ECO:0000313" key="10">
    <source>
        <dbReference type="Proteomes" id="UP000448943"/>
    </source>
</evidence>
<evidence type="ECO:0000256" key="7">
    <source>
        <dbReference type="ARBA" id="ARBA00023204"/>
    </source>
</evidence>
<evidence type="ECO:0000256" key="3">
    <source>
        <dbReference type="ARBA" id="ARBA00022801"/>
    </source>
</evidence>
<organism evidence="9 10">
    <name type="scientific">Chengkuizengella marina</name>
    <dbReference type="NCBI Taxonomy" id="2507566"/>
    <lineage>
        <taxon>Bacteria</taxon>
        <taxon>Bacillati</taxon>
        <taxon>Bacillota</taxon>
        <taxon>Bacilli</taxon>
        <taxon>Bacillales</taxon>
        <taxon>Paenibacillaceae</taxon>
        <taxon>Chengkuizengella</taxon>
    </lineage>
</organism>
<reference evidence="9 10" key="1">
    <citation type="submission" date="2019-01" db="EMBL/GenBank/DDBJ databases">
        <title>Chengkuizengella sp. nov., isolated from deep-sea sediment of East Pacific Ocean.</title>
        <authorList>
            <person name="Yang J."/>
            <person name="Lai Q."/>
            <person name="Shao Z."/>
        </authorList>
    </citation>
    <scope>NUCLEOTIDE SEQUENCE [LARGE SCALE GENOMIC DNA]</scope>
    <source>
        <strain evidence="9 10">YPA3-1-1</strain>
    </source>
</reference>
<dbReference type="Pfam" id="PF12705">
    <property type="entry name" value="PDDEXK_1"/>
    <property type="match status" value="1"/>
</dbReference>
<evidence type="ECO:0000256" key="6">
    <source>
        <dbReference type="ARBA" id="ARBA00023125"/>
    </source>
</evidence>
<dbReference type="GO" id="GO:0006281">
    <property type="term" value="P:DNA repair"/>
    <property type="evidence" value="ECO:0007669"/>
    <property type="project" value="UniProtKB-KW"/>
</dbReference>
<dbReference type="AlphaFoldDB" id="A0A6N9Q3I2"/>
<keyword evidence="5" id="KW-0067">ATP-binding</keyword>
<dbReference type="InterPro" id="IPR038726">
    <property type="entry name" value="PDDEXK_AddAB-type"/>
</dbReference>
<accession>A0A6N9Q3I2</accession>
<proteinExistence type="predicted"/>
<dbReference type="GO" id="GO:0003677">
    <property type="term" value="F:DNA binding"/>
    <property type="evidence" value="ECO:0007669"/>
    <property type="project" value="UniProtKB-KW"/>
</dbReference>
<evidence type="ECO:0000256" key="5">
    <source>
        <dbReference type="ARBA" id="ARBA00022840"/>
    </source>
</evidence>
<sequence length="317" mass="38047">MKIMKGAIIMAFEIRPYPEWSWSQSRDQIFKDCRRKYYYHYYGSHNGWLREASEEQRTAYRLKQITNLYMMLGDGVHLMAEASLKQWQLEKSMPEQKEITEDVRFHLNQAYKDSLDITRWKMAPKKLKMLHELYYGDKLPPKRVEQIKERIKLCIANFFESETIQDLLSEDIKIMEIEELNTFLINGQKIYVKLDFLYKKRNRWIIVDWKTGNESEENENQLLLYALFLHDKYNVPFDQMEIRLEYLLSGKTAKITIDENELKQLKIDIVQSMDQMKKCLEDPEMNKPLPISQFTANPNTRNCWACNFRESCDEIAN</sequence>